<dbReference type="Pfam" id="PF13289">
    <property type="entry name" value="SIR2_2"/>
    <property type="match status" value="1"/>
</dbReference>
<dbReference type="RefSeq" id="WP_153216066.1">
    <property type="nucleotide sequence ID" value="NZ_WIBF01000006.1"/>
</dbReference>
<keyword evidence="2" id="KW-1185">Reference proteome</keyword>
<dbReference type="Proteomes" id="UP000444174">
    <property type="component" value="Unassembled WGS sequence"/>
</dbReference>
<organism evidence="1 2">
    <name type="scientific">Tritonibacter litoralis</name>
    <dbReference type="NCBI Taxonomy" id="2662264"/>
    <lineage>
        <taxon>Bacteria</taxon>
        <taxon>Pseudomonadati</taxon>
        <taxon>Pseudomonadota</taxon>
        <taxon>Alphaproteobacteria</taxon>
        <taxon>Rhodobacterales</taxon>
        <taxon>Paracoccaceae</taxon>
        <taxon>Tritonibacter</taxon>
    </lineage>
</organism>
<reference evidence="1 2" key="1">
    <citation type="submission" date="2019-10" db="EMBL/GenBank/DDBJ databases">
        <title>Epibacterium sp. nov., isolated from seawater.</title>
        <authorList>
            <person name="Zhang X."/>
            <person name="Li N."/>
        </authorList>
    </citation>
    <scope>NUCLEOTIDE SEQUENCE [LARGE SCALE GENOMIC DNA]</scope>
    <source>
        <strain evidence="1 2">SM1979</strain>
    </source>
</reference>
<gene>
    <name evidence="1" type="ORF">GFB49_11705</name>
</gene>
<evidence type="ECO:0008006" key="3">
    <source>
        <dbReference type="Google" id="ProtNLM"/>
    </source>
</evidence>
<evidence type="ECO:0000313" key="2">
    <source>
        <dbReference type="Proteomes" id="UP000444174"/>
    </source>
</evidence>
<accession>A0A843YIM9</accession>
<dbReference type="AlphaFoldDB" id="A0A843YIM9"/>
<dbReference type="SUPFAM" id="SSF52467">
    <property type="entry name" value="DHS-like NAD/FAD-binding domain"/>
    <property type="match status" value="1"/>
</dbReference>
<proteinExistence type="predicted"/>
<dbReference type="EMBL" id="WIBF01000006">
    <property type="protein sequence ID" value="MQQ09122.1"/>
    <property type="molecule type" value="Genomic_DNA"/>
</dbReference>
<sequence>MTDWGQQEYLVRELARRRVVPVIGSGVSKHSLAADGVKRPPLWKELLESCLESYDGCPAAVQEALQANDLLHAAEWLREHIGGEAWRNFLREQFVKPNYDFSEIHTQISNLDQRIFFSLNFDGIFERAATSEFGDTLTVTKYHDEDVSQILTGDLRYLVYVHGSKNSFDKVILTQRDYSNVRNNYANFYRVVEAVIQTHSLLFIGCGTTDPDFNLLLENHNFGSVSDEARMHFRLSHEQKPELEGSLQNNRRIQTIHYDKKDAGHSGLVDSLNELATAVDEERQKLFKTGNW</sequence>
<dbReference type="InterPro" id="IPR029035">
    <property type="entry name" value="DHS-like_NAD/FAD-binding_dom"/>
</dbReference>
<protein>
    <recommendedName>
        <fullName evidence="3">SIR2-like domain-containing protein</fullName>
    </recommendedName>
</protein>
<comment type="caution">
    <text evidence="1">The sequence shown here is derived from an EMBL/GenBank/DDBJ whole genome shotgun (WGS) entry which is preliminary data.</text>
</comment>
<evidence type="ECO:0000313" key="1">
    <source>
        <dbReference type="EMBL" id="MQQ09122.1"/>
    </source>
</evidence>
<name>A0A843YIM9_9RHOB</name>